<evidence type="ECO:0000313" key="2">
    <source>
        <dbReference type="Proteomes" id="UP000826573"/>
    </source>
</evidence>
<proteinExistence type="predicted"/>
<evidence type="ECO:0000313" key="1">
    <source>
        <dbReference type="EMBL" id="KAH0527811.1"/>
    </source>
</evidence>
<accession>A0A9P8KVA5</accession>
<reference evidence="1 2" key="1">
    <citation type="submission" date="2021-08" db="EMBL/GenBank/DDBJ databases">
        <title>The highly contiguous genome resource for Trichoderma semiorbis FJ059, a fungal antagonistic to plant pathogens.</title>
        <authorList>
            <person name="Liu T."/>
        </authorList>
    </citation>
    <scope>NUCLEOTIDE SEQUENCE [LARGE SCALE GENOMIC DNA]</scope>
    <source>
        <strain evidence="1 2">FJ059</strain>
    </source>
</reference>
<comment type="caution">
    <text evidence="1">The sequence shown here is derived from an EMBL/GenBank/DDBJ whole genome shotgun (WGS) entry which is preliminary data.</text>
</comment>
<dbReference type="AlphaFoldDB" id="A0A9P8KVA5"/>
<keyword evidence="2" id="KW-1185">Reference proteome</keyword>
<protein>
    <submittedName>
        <fullName evidence="1">Uncharacterized protein</fullName>
    </submittedName>
</protein>
<gene>
    <name evidence="1" type="ORF">TsFJ059_002745</name>
</gene>
<dbReference type="EMBL" id="JAIMJC010000003">
    <property type="protein sequence ID" value="KAH0527811.1"/>
    <property type="molecule type" value="Genomic_DNA"/>
</dbReference>
<dbReference type="Proteomes" id="UP000826573">
    <property type="component" value="Unassembled WGS sequence"/>
</dbReference>
<organism evidence="1 2">
    <name type="scientific">Trichoderma semiorbis</name>
    <dbReference type="NCBI Taxonomy" id="1491008"/>
    <lineage>
        <taxon>Eukaryota</taxon>
        <taxon>Fungi</taxon>
        <taxon>Dikarya</taxon>
        <taxon>Ascomycota</taxon>
        <taxon>Pezizomycotina</taxon>
        <taxon>Sordariomycetes</taxon>
        <taxon>Hypocreomycetidae</taxon>
        <taxon>Hypocreales</taxon>
        <taxon>Hypocreaceae</taxon>
        <taxon>Trichoderma</taxon>
    </lineage>
</organism>
<name>A0A9P8KVA5_9HYPO</name>
<sequence>MPSFVRRFNQGKHHFIVADCLPGSPRIRHSLCSRGDARFTSIQSPESGLLAPQLNSNAALSHTTSPSSVKAVSFQRLGKSYEVRGTRYYYADDYDSN</sequence>